<dbReference type="SUPFAM" id="SSF53822">
    <property type="entry name" value="Periplasmic binding protein-like I"/>
    <property type="match status" value="1"/>
</dbReference>
<dbReference type="PANTHER" id="PTHR43208:SF1">
    <property type="entry name" value="ABC TRANSPORTER SUBSTRATE-BINDING PROTEIN"/>
    <property type="match status" value="1"/>
</dbReference>
<dbReference type="CDD" id="cd19963">
    <property type="entry name" value="PBP1_BMP-like"/>
    <property type="match status" value="1"/>
</dbReference>
<comment type="caution">
    <text evidence="3">The sequence shown here is derived from an EMBL/GenBank/DDBJ whole genome shotgun (WGS) entry which is preliminary data.</text>
</comment>
<protein>
    <submittedName>
        <fullName evidence="3">BMP family ABC transporter substrate-binding protein</fullName>
    </submittedName>
</protein>
<evidence type="ECO:0000313" key="3">
    <source>
        <dbReference type="EMBL" id="HGN37482.1"/>
    </source>
</evidence>
<dbReference type="AlphaFoldDB" id="A0A7J3IA31"/>
<evidence type="ECO:0000259" key="2">
    <source>
        <dbReference type="Pfam" id="PF02608"/>
    </source>
</evidence>
<dbReference type="Pfam" id="PF02608">
    <property type="entry name" value="Bmp"/>
    <property type="match status" value="1"/>
</dbReference>
<organism evidence="3">
    <name type="scientific">Ignisphaera aggregans</name>
    <dbReference type="NCBI Taxonomy" id="334771"/>
    <lineage>
        <taxon>Archaea</taxon>
        <taxon>Thermoproteota</taxon>
        <taxon>Thermoprotei</taxon>
        <taxon>Desulfurococcales</taxon>
        <taxon>Desulfurococcaceae</taxon>
        <taxon>Ignisphaera</taxon>
    </lineage>
</organism>
<dbReference type="GO" id="GO:0005886">
    <property type="term" value="C:plasma membrane"/>
    <property type="evidence" value="ECO:0007669"/>
    <property type="project" value="InterPro"/>
</dbReference>
<keyword evidence="1" id="KW-0732">Signal</keyword>
<dbReference type="EMBL" id="DTAI01000242">
    <property type="protein sequence ID" value="HGN37482.1"/>
    <property type="molecule type" value="Genomic_DNA"/>
</dbReference>
<proteinExistence type="predicted"/>
<name>A0A7J3IA31_9CREN</name>
<sequence length="478" mass="53101">MLLAGLIIGIVIGYVTAPYIAPTTTAPTTTTITKTVTTVTTVTHTVSTTPVSYKPPEKIRAAWVYVGPVEDFGWTYMHDVGRRVVANLLKDWLETTYVESISKEKAAAAIDQLIKLGYNVIFTTSFDHMDPTYDKAQENPNVMFFHCSGYKRAPNMGTYFADLYQVYYLNGLMAGALTKTGKIGYIAAVTIPEVIRHINAFTIGAIETGSLLGKNITVYVIEIGEWYNPDKARAAAQTFVDMGVDVLVFTEDSTATVEFAETMFKQGREIYVFSHYSPMYEYGPNSVVSGQLVRWEVIYLDILAKIKAGIYRPDNLESVDYWYLLNTGAVELGAHVYPNGSVMHINPKFENVLKTITVKDTMTGEMLTVYDLVIKRYQLMKSAPLLQPLQAAALTHVYESITKISVGTKHIESQIVAAIFDPFTGPLTGYCIADYGSRFCSGKSAGTLISVAEGERLTHEDLWTMDWFIKGVVYQGKM</sequence>
<dbReference type="Gene3D" id="3.40.50.2300">
    <property type="match status" value="2"/>
</dbReference>
<accession>A0A7J3IA31</accession>
<dbReference type="PANTHER" id="PTHR43208">
    <property type="entry name" value="ABC TRANSPORTER SUBSTRATE-BINDING PROTEIN"/>
    <property type="match status" value="1"/>
</dbReference>
<dbReference type="InterPro" id="IPR003760">
    <property type="entry name" value="PnrA-like"/>
</dbReference>
<dbReference type="InterPro" id="IPR028082">
    <property type="entry name" value="Peripla_BP_I"/>
</dbReference>
<dbReference type="InterPro" id="IPR052910">
    <property type="entry name" value="ABC-Purine-Binding"/>
</dbReference>
<reference evidence="3" key="1">
    <citation type="journal article" date="2020" name="mSystems">
        <title>Genome- and Community-Level Interaction Insights into Carbon Utilization and Element Cycling Functions of Hydrothermarchaeota in Hydrothermal Sediment.</title>
        <authorList>
            <person name="Zhou Z."/>
            <person name="Liu Y."/>
            <person name="Xu W."/>
            <person name="Pan J."/>
            <person name="Luo Z.H."/>
            <person name="Li M."/>
        </authorList>
    </citation>
    <scope>NUCLEOTIDE SEQUENCE [LARGE SCALE GENOMIC DNA]</scope>
    <source>
        <strain evidence="3">SpSt-618</strain>
    </source>
</reference>
<feature type="domain" description="ABC transporter substrate-binding protein PnrA-like" evidence="2">
    <location>
        <begin position="59"/>
        <end position="333"/>
    </location>
</feature>
<gene>
    <name evidence="3" type="ORF">ENT87_08060</name>
</gene>
<evidence type="ECO:0000256" key="1">
    <source>
        <dbReference type="ARBA" id="ARBA00022729"/>
    </source>
</evidence>